<protein>
    <recommendedName>
        <fullName evidence="2">DUF7144 domain-containing protein</fullName>
    </recommendedName>
</protein>
<gene>
    <name evidence="3" type="ORF">IF129_13060</name>
</gene>
<evidence type="ECO:0000313" key="4">
    <source>
        <dbReference type="Proteomes" id="UP000632289"/>
    </source>
</evidence>
<proteinExistence type="predicted"/>
<dbReference type="Proteomes" id="UP000632289">
    <property type="component" value="Unassembled WGS sequence"/>
</dbReference>
<keyword evidence="1" id="KW-0812">Transmembrane</keyword>
<keyword evidence="1" id="KW-0472">Membrane</keyword>
<dbReference type="RefSeq" id="WP_191209759.1">
    <property type="nucleotide sequence ID" value="NZ_BAABKL010000026.1"/>
</dbReference>
<name>A0A927EZZ3_9ACTN</name>
<feature type="transmembrane region" description="Helical" evidence="1">
    <location>
        <begin position="25"/>
        <end position="47"/>
    </location>
</feature>
<feature type="domain" description="DUF7144" evidence="2">
    <location>
        <begin position="24"/>
        <end position="135"/>
    </location>
</feature>
<feature type="transmembrane region" description="Helical" evidence="1">
    <location>
        <begin position="94"/>
        <end position="113"/>
    </location>
</feature>
<feature type="transmembrane region" description="Helical" evidence="1">
    <location>
        <begin position="67"/>
        <end position="87"/>
    </location>
</feature>
<evidence type="ECO:0000313" key="3">
    <source>
        <dbReference type="EMBL" id="MBD3932480.1"/>
    </source>
</evidence>
<comment type="caution">
    <text evidence="3">The sequence shown here is derived from an EMBL/GenBank/DDBJ whole genome shotgun (WGS) entry which is preliminary data.</text>
</comment>
<keyword evidence="1" id="KW-1133">Transmembrane helix</keyword>
<keyword evidence="4" id="KW-1185">Reference proteome</keyword>
<accession>A0A927EZZ3</accession>
<evidence type="ECO:0000259" key="2">
    <source>
        <dbReference type="Pfam" id="PF23636"/>
    </source>
</evidence>
<dbReference type="Pfam" id="PF23636">
    <property type="entry name" value="DUF7144"/>
    <property type="match status" value="1"/>
</dbReference>
<feature type="transmembrane region" description="Helical" evidence="1">
    <location>
        <begin position="119"/>
        <end position="139"/>
    </location>
</feature>
<sequence>MASSTHPRSGGSTHDRDAWASGGTVFAGVLALVYGVIGVLQGIAGIAKDDVYGTIGDYTYAFDTTSWGWIHLVLGVVVALTGLGILMGATWARFLGVFLAGLVVIANFIWLPYQPLWGLVNIALGVFVIWALATSHASFAD</sequence>
<organism evidence="3 4">
    <name type="scientific">Streptomyces chumphonensis</name>
    <dbReference type="NCBI Taxonomy" id="1214925"/>
    <lineage>
        <taxon>Bacteria</taxon>
        <taxon>Bacillati</taxon>
        <taxon>Actinomycetota</taxon>
        <taxon>Actinomycetes</taxon>
        <taxon>Kitasatosporales</taxon>
        <taxon>Streptomycetaceae</taxon>
        <taxon>Streptomyces</taxon>
    </lineage>
</organism>
<dbReference type="InterPro" id="IPR055568">
    <property type="entry name" value="DUF7144"/>
</dbReference>
<reference evidence="3" key="1">
    <citation type="submission" date="2020-09" db="EMBL/GenBank/DDBJ databases">
        <title>Secondary metabolite and genome analysis of marine Streptomyces chumphonensis KK1-2T.</title>
        <authorList>
            <person name="Phongsopitanun W."/>
            <person name="Kanchanasin P."/>
            <person name="Pittayakhajonwut P."/>
            <person name="Suwanborirux K."/>
            <person name="Tanasupawat S."/>
        </authorList>
    </citation>
    <scope>NUCLEOTIDE SEQUENCE</scope>
    <source>
        <strain evidence="3">KK1-2</strain>
    </source>
</reference>
<evidence type="ECO:0000256" key="1">
    <source>
        <dbReference type="SAM" id="Phobius"/>
    </source>
</evidence>
<dbReference type="EMBL" id="JACXYU010000005">
    <property type="protein sequence ID" value="MBD3932480.1"/>
    <property type="molecule type" value="Genomic_DNA"/>
</dbReference>
<dbReference type="AlphaFoldDB" id="A0A927EZZ3"/>